<accession>A0ABW9C9I5</accession>
<name>A0ABW9C9I5_9BURK</name>
<evidence type="ECO:0008006" key="4">
    <source>
        <dbReference type="Google" id="ProtNLM"/>
    </source>
</evidence>
<feature type="signal peptide" evidence="1">
    <location>
        <begin position="1"/>
        <end position="28"/>
    </location>
</feature>
<sequence length="72" mass="7802">MKKQITTAAALGALLAVACLFWEQQSAAALSTTTGKATRASRASQSPFDRRLRLAMSTDLRRASRRDDCVTT</sequence>
<feature type="chain" id="PRO_5046795760" description="Secreted protein" evidence="1">
    <location>
        <begin position="29"/>
        <end position="72"/>
    </location>
</feature>
<dbReference type="PROSITE" id="PS51257">
    <property type="entry name" value="PROKAR_LIPOPROTEIN"/>
    <property type="match status" value="1"/>
</dbReference>
<proteinExistence type="predicted"/>
<dbReference type="EMBL" id="JAQQDH010000017">
    <property type="protein sequence ID" value="MFM0448236.1"/>
    <property type="molecule type" value="Genomic_DNA"/>
</dbReference>
<comment type="caution">
    <text evidence="2">The sequence shown here is derived from an EMBL/GenBank/DDBJ whole genome shotgun (WGS) entry which is preliminary data.</text>
</comment>
<keyword evidence="1" id="KW-0732">Signal</keyword>
<gene>
    <name evidence="2" type="ORF">PQR00_32060</name>
</gene>
<evidence type="ECO:0000256" key="1">
    <source>
        <dbReference type="SAM" id="SignalP"/>
    </source>
</evidence>
<dbReference type="Proteomes" id="UP001629288">
    <property type="component" value="Unassembled WGS sequence"/>
</dbReference>
<protein>
    <recommendedName>
        <fullName evidence="4">Secreted protein</fullName>
    </recommendedName>
</protein>
<keyword evidence="3" id="KW-1185">Reference proteome</keyword>
<organism evidence="2 3">
    <name type="scientific">Paraburkholderia strydomiana</name>
    <dbReference type="NCBI Taxonomy" id="1245417"/>
    <lineage>
        <taxon>Bacteria</taxon>
        <taxon>Pseudomonadati</taxon>
        <taxon>Pseudomonadota</taxon>
        <taxon>Betaproteobacteria</taxon>
        <taxon>Burkholderiales</taxon>
        <taxon>Burkholderiaceae</taxon>
        <taxon>Paraburkholderia</taxon>
    </lineage>
</organism>
<evidence type="ECO:0000313" key="3">
    <source>
        <dbReference type="Proteomes" id="UP001629288"/>
    </source>
</evidence>
<evidence type="ECO:0000313" key="2">
    <source>
        <dbReference type="EMBL" id="MFM0448236.1"/>
    </source>
</evidence>
<dbReference type="RefSeq" id="WP_408131530.1">
    <property type="nucleotide sequence ID" value="NZ_JAQQDH010000017.1"/>
</dbReference>
<reference evidence="2 3" key="1">
    <citation type="journal article" date="2024" name="Chem. Sci.">
        <title>Discovery of megapolipeptins by genome mining of a Burkholderiales bacteria collection.</title>
        <authorList>
            <person name="Paulo B.S."/>
            <person name="Recchia M.J.J."/>
            <person name="Lee S."/>
            <person name="Fergusson C.H."/>
            <person name="Romanowski S.B."/>
            <person name="Hernandez A."/>
            <person name="Krull N."/>
            <person name="Liu D.Y."/>
            <person name="Cavanagh H."/>
            <person name="Bos A."/>
            <person name="Gray C.A."/>
            <person name="Murphy B.T."/>
            <person name="Linington R.G."/>
            <person name="Eustaquio A.S."/>
        </authorList>
    </citation>
    <scope>NUCLEOTIDE SEQUENCE [LARGE SCALE GENOMIC DNA]</scope>
    <source>
        <strain evidence="2 3">RL17-379-BIB-C</strain>
    </source>
</reference>